<accession>A0A0X3PSB1</accession>
<proteinExistence type="predicted"/>
<evidence type="ECO:0000256" key="1">
    <source>
        <dbReference type="SAM" id="Phobius"/>
    </source>
</evidence>
<feature type="transmembrane region" description="Helical" evidence="1">
    <location>
        <begin position="177"/>
        <end position="196"/>
    </location>
</feature>
<gene>
    <name evidence="2" type="ORF">TR153087</name>
</gene>
<organism evidence="2">
    <name type="scientific">Schistocephalus solidus</name>
    <name type="common">Tapeworm</name>
    <dbReference type="NCBI Taxonomy" id="70667"/>
    <lineage>
        <taxon>Eukaryota</taxon>
        <taxon>Metazoa</taxon>
        <taxon>Spiralia</taxon>
        <taxon>Lophotrochozoa</taxon>
        <taxon>Platyhelminthes</taxon>
        <taxon>Cestoda</taxon>
        <taxon>Eucestoda</taxon>
        <taxon>Diphyllobothriidea</taxon>
        <taxon>Diphyllobothriidae</taxon>
        <taxon>Schistocephalus</taxon>
    </lineage>
</organism>
<evidence type="ECO:0008006" key="3">
    <source>
        <dbReference type="Google" id="ProtNLM"/>
    </source>
</evidence>
<dbReference type="EMBL" id="GEEE01008384">
    <property type="protein sequence ID" value="JAP54841.1"/>
    <property type="molecule type" value="Transcribed_RNA"/>
</dbReference>
<dbReference type="InterPro" id="IPR026505">
    <property type="entry name" value="Solute_c_fam_35_mem_F3/F4"/>
</dbReference>
<sequence length="353" mass="39313">MGGPLTSNGHSKHISFISGSEDLSTNIRSLEVDGISKKIRRFGKSVSKSTTQGRGLKPSTSLALTKPYESADTASLETNTDIQTNDCALSEYTGSALGRQSQEQHRKPTCFCSRLLRAVCQCVLGASMLVMFSMASVTFMAAIQHCYRMPVRSNLSMENFTLSRRNASHGVSNSPTFLTYMLTSGMGLMLPVVLYWPKYASSQEDGLEKSTWTDFLFVLSEDRHDWRSALGRTFFLTCLWLAYVYSLIRSLEELPLIDCVVIICTSPCYLYLFSWIILHKRFLASRIVAFVISSCGTILLIYLDQKLFGSKVLATFAVVSQAFFTVIRRGIISGSSIFRNASFYTTIGKLKGF</sequence>
<keyword evidence="1" id="KW-0812">Transmembrane</keyword>
<name>A0A0X3PSB1_SCHSO</name>
<feature type="transmembrane region" description="Helical" evidence="1">
    <location>
        <begin position="115"/>
        <end position="143"/>
    </location>
</feature>
<evidence type="ECO:0000313" key="2">
    <source>
        <dbReference type="EMBL" id="JAP54841.1"/>
    </source>
</evidence>
<protein>
    <recommendedName>
        <fullName evidence="3">Solute carrier family 35 member F4</fullName>
    </recommendedName>
</protein>
<dbReference type="SUPFAM" id="SSF103481">
    <property type="entry name" value="Multidrug resistance efflux transporter EmrE"/>
    <property type="match status" value="1"/>
</dbReference>
<feature type="transmembrane region" description="Helical" evidence="1">
    <location>
        <begin position="254"/>
        <end position="276"/>
    </location>
</feature>
<feature type="transmembrane region" description="Helical" evidence="1">
    <location>
        <begin position="283"/>
        <end position="302"/>
    </location>
</feature>
<feature type="transmembrane region" description="Helical" evidence="1">
    <location>
        <begin position="229"/>
        <end position="248"/>
    </location>
</feature>
<keyword evidence="1" id="KW-0472">Membrane</keyword>
<dbReference type="PANTHER" id="PTHR19346:SF4">
    <property type="entry name" value="SUGAR PHOSPHATE TRANSPORTER DOMAIN-CONTAINING PROTEIN"/>
    <property type="match status" value="1"/>
</dbReference>
<dbReference type="AlphaFoldDB" id="A0A0X3PSB1"/>
<feature type="transmembrane region" description="Helical" evidence="1">
    <location>
        <begin position="308"/>
        <end position="327"/>
    </location>
</feature>
<dbReference type="PANTHER" id="PTHR19346">
    <property type="entry name" value="SUGAR PHOSPHATE TRANSPORTER DOMAIN-CONTAINING PROTEIN"/>
    <property type="match status" value="1"/>
</dbReference>
<dbReference type="InterPro" id="IPR037185">
    <property type="entry name" value="EmrE-like"/>
</dbReference>
<keyword evidence="1" id="KW-1133">Transmembrane helix</keyword>
<reference evidence="2" key="1">
    <citation type="submission" date="2016-01" db="EMBL/GenBank/DDBJ databases">
        <title>Reference transcriptome for the parasite Schistocephalus solidus: insights into the molecular evolution of parasitism.</title>
        <authorList>
            <person name="Hebert F.O."/>
            <person name="Grambauer S."/>
            <person name="Barber I."/>
            <person name="Landry C.R."/>
            <person name="Aubin-Horth N."/>
        </authorList>
    </citation>
    <scope>NUCLEOTIDE SEQUENCE</scope>
</reference>